<dbReference type="KEGG" id="dvl:Dvul_1960"/>
<dbReference type="Proteomes" id="UP000009173">
    <property type="component" value="Chromosome"/>
</dbReference>
<dbReference type="InterPro" id="IPR008136">
    <property type="entry name" value="CinA_C"/>
</dbReference>
<sequence>MKEEAVIDLIALLGARLTATGRRFATAESCTGGLIAAWCTDIPGSSVWFEGGVVAYANDVKRDLLGVREGTLAAHGAVSEEVVREMVAGICRITGVQAAVAVSGIAGPDGGTADKPVGTVWIASSLDGVIEAHRFHFAGDRRTIREDTAEAALRWTMERMEDGG</sequence>
<dbReference type="EMBL" id="CP000527">
    <property type="protein sequence ID" value="ABM28976.1"/>
    <property type="molecule type" value="Genomic_DNA"/>
</dbReference>
<feature type="domain" description="CinA C-terminal" evidence="1">
    <location>
        <begin position="11"/>
        <end position="159"/>
    </location>
</feature>
<dbReference type="SUPFAM" id="SSF142433">
    <property type="entry name" value="CinA-like"/>
    <property type="match status" value="1"/>
</dbReference>
<organism evidence="2 3">
    <name type="scientific">Nitratidesulfovibrio vulgaris (strain DP4)</name>
    <name type="common">Desulfovibrio vulgaris</name>
    <dbReference type="NCBI Taxonomy" id="391774"/>
    <lineage>
        <taxon>Bacteria</taxon>
        <taxon>Pseudomonadati</taxon>
        <taxon>Thermodesulfobacteriota</taxon>
        <taxon>Desulfovibrionia</taxon>
        <taxon>Desulfovibrionales</taxon>
        <taxon>Desulfovibrionaceae</taxon>
        <taxon>Nitratidesulfovibrio</taxon>
    </lineage>
</organism>
<name>A0A0H3A9T9_NITV4</name>
<dbReference type="Pfam" id="PF02464">
    <property type="entry name" value="CinA"/>
    <property type="match status" value="1"/>
</dbReference>
<evidence type="ECO:0000313" key="3">
    <source>
        <dbReference type="Proteomes" id="UP000009173"/>
    </source>
</evidence>
<dbReference type="RefSeq" id="WP_011792572.1">
    <property type="nucleotide sequence ID" value="NC_008751.1"/>
</dbReference>
<proteinExistence type="predicted"/>
<gene>
    <name evidence="2" type="ordered locus">Dvul_1960</name>
</gene>
<dbReference type="InterPro" id="IPR036653">
    <property type="entry name" value="CinA-like_C"/>
</dbReference>
<accession>A0A0H3A9T9</accession>
<dbReference type="HOGENOM" id="CLU_030805_1_1_7"/>
<evidence type="ECO:0000259" key="1">
    <source>
        <dbReference type="Pfam" id="PF02464"/>
    </source>
</evidence>
<dbReference type="Gene3D" id="3.90.950.20">
    <property type="entry name" value="CinA-like"/>
    <property type="match status" value="1"/>
</dbReference>
<dbReference type="AlphaFoldDB" id="A0A0H3A9T9"/>
<dbReference type="NCBIfam" id="TIGR00199">
    <property type="entry name" value="PncC_domain"/>
    <property type="match status" value="1"/>
</dbReference>
<reference evidence="3" key="1">
    <citation type="journal article" date="2009" name="Environ. Microbiol.">
        <title>Contribution of mobile genetic elements to Desulfovibrio vulgaris genome plasticity.</title>
        <authorList>
            <person name="Walker C.B."/>
            <person name="Stolyar S."/>
            <person name="Chivian D."/>
            <person name="Pinel N."/>
            <person name="Gabster J.A."/>
            <person name="Dehal P.S."/>
            <person name="He Z."/>
            <person name="Yang Z.K."/>
            <person name="Yen H.C."/>
            <person name="Zhou J."/>
            <person name="Wall J.D."/>
            <person name="Hazen T.C."/>
            <person name="Arkin A.P."/>
            <person name="Stahl D.A."/>
        </authorList>
    </citation>
    <scope>NUCLEOTIDE SEQUENCE [LARGE SCALE GENOMIC DNA]</scope>
    <source>
        <strain evidence="3">DP4</strain>
    </source>
</reference>
<protein>
    <submittedName>
        <fullName evidence="2">CinA domain protein</fullName>
    </submittedName>
</protein>
<evidence type="ECO:0000313" key="2">
    <source>
        <dbReference type="EMBL" id="ABM28976.1"/>
    </source>
</evidence>